<reference evidence="1" key="1">
    <citation type="submission" date="2022-07" db="EMBL/GenBank/DDBJ databases">
        <title>Genome Sequence of Phlebia brevispora.</title>
        <authorList>
            <person name="Buettner E."/>
        </authorList>
    </citation>
    <scope>NUCLEOTIDE SEQUENCE</scope>
    <source>
        <strain evidence="1">MPL23</strain>
    </source>
</reference>
<comment type="caution">
    <text evidence="1">The sequence shown here is derived from an EMBL/GenBank/DDBJ whole genome shotgun (WGS) entry which is preliminary data.</text>
</comment>
<evidence type="ECO:0000313" key="1">
    <source>
        <dbReference type="EMBL" id="KAJ3527643.1"/>
    </source>
</evidence>
<protein>
    <submittedName>
        <fullName evidence="1">Uncharacterized protein</fullName>
    </submittedName>
</protein>
<accession>A0ACC1RX97</accession>
<keyword evidence="2" id="KW-1185">Reference proteome</keyword>
<dbReference type="EMBL" id="JANHOG010002074">
    <property type="protein sequence ID" value="KAJ3527643.1"/>
    <property type="molecule type" value="Genomic_DNA"/>
</dbReference>
<name>A0ACC1RX97_9APHY</name>
<organism evidence="1 2">
    <name type="scientific">Phlebia brevispora</name>
    <dbReference type="NCBI Taxonomy" id="194682"/>
    <lineage>
        <taxon>Eukaryota</taxon>
        <taxon>Fungi</taxon>
        <taxon>Dikarya</taxon>
        <taxon>Basidiomycota</taxon>
        <taxon>Agaricomycotina</taxon>
        <taxon>Agaricomycetes</taxon>
        <taxon>Polyporales</taxon>
        <taxon>Meruliaceae</taxon>
        <taxon>Phlebia</taxon>
    </lineage>
</organism>
<dbReference type="Proteomes" id="UP001148662">
    <property type="component" value="Unassembled WGS sequence"/>
</dbReference>
<gene>
    <name evidence="1" type="ORF">NM688_g8103</name>
</gene>
<evidence type="ECO:0000313" key="2">
    <source>
        <dbReference type="Proteomes" id="UP001148662"/>
    </source>
</evidence>
<sequence length="422" mass="47168">MEWTGPFAQSASSLRLSPAPGISTEGCFRRLQCAMYMSSRASDAAIIDRRRPEEFGPLEGLSLYDTFENRQQLSQLYIHPPREAGLYGTRDGVTSIVMSGSYEDDEDHGVDVIYTGCGGRDRKGNQIGDQSFGQYLNGGLRLNSYSGNLVRLFRGSGLLSPYAPVHGLRYDGLYEVLEADYKKGRSEKRICSFKLKRAQEDLPPIPTRGWAMIATPIHLHYLKGVHLGSNLSNYMSPFPMSRDTATISRRQPIDFGPLLGLNIYDTFVDRYISLQSRWKYIDQRASHRLELSHLNIHPPPEGGMYGNIEGVRSIILSGGYEDDQDFGETVIYTGHGGRDSSGKQVQDQKFEDALNAGLRSPYAPEKGYRYDGLYEVHTATLKIGKSGKKICSYELKRIPNNFPPIPVRTETAVITSTDVLEP</sequence>
<proteinExistence type="predicted"/>